<dbReference type="PANTHER" id="PTHR45810:SF1">
    <property type="entry name" value="HISTONE H3-LIKE CENTROMERIC PROTEIN A"/>
    <property type="match status" value="1"/>
</dbReference>
<evidence type="ECO:0000259" key="3">
    <source>
        <dbReference type="Pfam" id="PF00125"/>
    </source>
</evidence>
<dbReference type="EMBL" id="DF237391">
    <property type="protein sequence ID" value="GAQ88594.1"/>
    <property type="molecule type" value="Genomic_DNA"/>
</dbReference>
<keyword evidence="5" id="KW-1185">Reference proteome</keyword>
<dbReference type="Proteomes" id="UP000054558">
    <property type="component" value="Unassembled WGS sequence"/>
</dbReference>
<gene>
    <name evidence="4" type="ORF">KFL_004420080</name>
</gene>
<feature type="region of interest" description="Disordered" evidence="2">
    <location>
        <begin position="88"/>
        <end position="170"/>
    </location>
</feature>
<dbReference type="Gene3D" id="1.10.20.10">
    <property type="entry name" value="Histone, subunit A"/>
    <property type="match status" value="1"/>
</dbReference>
<dbReference type="GO" id="GO:0000786">
    <property type="term" value="C:nucleosome"/>
    <property type="evidence" value="ECO:0007669"/>
    <property type="project" value="InterPro"/>
</dbReference>
<dbReference type="Pfam" id="PF00125">
    <property type="entry name" value="Histone"/>
    <property type="match status" value="1"/>
</dbReference>
<dbReference type="GO" id="GO:0046982">
    <property type="term" value="F:protein heterodimerization activity"/>
    <property type="evidence" value="ECO:0007669"/>
    <property type="project" value="InterPro"/>
</dbReference>
<evidence type="ECO:0000256" key="2">
    <source>
        <dbReference type="SAM" id="MobiDB-lite"/>
    </source>
</evidence>
<dbReference type="PRINTS" id="PR00622">
    <property type="entry name" value="HISTONEH3"/>
</dbReference>
<dbReference type="InterPro" id="IPR000164">
    <property type="entry name" value="Histone_H3/CENP-A"/>
</dbReference>
<feature type="compositionally biased region" description="Basic and acidic residues" evidence="2">
    <location>
        <begin position="88"/>
        <end position="149"/>
    </location>
</feature>
<dbReference type="PANTHER" id="PTHR45810">
    <property type="entry name" value="HISTONE H3.2"/>
    <property type="match status" value="1"/>
</dbReference>
<dbReference type="InterPro" id="IPR009072">
    <property type="entry name" value="Histone-fold"/>
</dbReference>
<proteinExistence type="inferred from homology"/>
<evidence type="ECO:0000313" key="4">
    <source>
        <dbReference type="EMBL" id="GAQ88594.1"/>
    </source>
</evidence>
<evidence type="ECO:0000256" key="1">
    <source>
        <dbReference type="ARBA" id="ARBA00010343"/>
    </source>
</evidence>
<protein>
    <submittedName>
        <fullName evidence="4">Histone H3</fullName>
    </submittedName>
</protein>
<dbReference type="GO" id="GO:0030527">
    <property type="term" value="F:structural constituent of chromatin"/>
    <property type="evidence" value="ECO:0007669"/>
    <property type="project" value="InterPro"/>
</dbReference>
<dbReference type="GO" id="GO:0003677">
    <property type="term" value="F:DNA binding"/>
    <property type="evidence" value="ECO:0007669"/>
    <property type="project" value="InterPro"/>
</dbReference>
<dbReference type="SUPFAM" id="SSF47113">
    <property type="entry name" value="Histone-fold"/>
    <property type="match status" value="1"/>
</dbReference>
<dbReference type="AlphaFoldDB" id="A0A1Y1IC98"/>
<feature type="domain" description="Core Histone H2A/H2B/H3" evidence="3">
    <location>
        <begin position="20"/>
        <end position="68"/>
    </location>
</feature>
<dbReference type="STRING" id="105231.A0A1Y1IC98"/>
<dbReference type="InterPro" id="IPR007125">
    <property type="entry name" value="H2A/H2B/H3"/>
</dbReference>
<organism evidence="4 5">
    <name type="scientific">Klebsormidium nitens</name>
    <name type="common">Green alga</name>
    <name type="synonym">Ulothrix nitens</name>
    <dbReference type="NCBI Taxonomy" id="105231"/>
    <lineage>
        <taxon>Eukaryota</taxon>
        <taxon>Viridiplantae</taxon>
        <taxon>Streptophyta</taxon>
        <taxon>Klebsormidiophyceae</taxon>
        <taxon>Klebsormidiales</taxon>
        <taxon>Klebsormidiaceae</taxon>
        <taxon>Klebsormidium</taxon>
    </lineage>
</organism>
<reference evidence="4 5" key="1">
    <citation type="journal article" date="2014" name="Nat. Commun.">
        <title>Klebsormidium flaccidum genome reveals primary factors for plant terrestrial adaptation.</title>
        <authorList>
            <person name="Hori K."/>
            <person name="Maruyama F."/>
            <person name="Fujisawa T."/>
            <person name="Togashi T."/>
            <person name="Yamamoto N."/>
            <person name="Seo M."/>
            <person name="Sato S."/>
            <person name="Yamada T."/>
            <person name="Mori H."/>
            <person name="Tajima N."/>
            <person name="Moriyama T."/>
            <person name="Ikeuchi M."/>
            <person name="Watanabe M."/>
            <person name="Wada H."/>
            <person name="Kobayashi K."/>
            <person name="Saito M."/>
            <person name="Masuda T."/>
            <person name="Sasaki-Sekimoto Y."/>
            <person name="Mashiguchi K."/>
            <person name="Awai K."/>
            <person name="Shimojima M."/>
            <person name="Masuda S."/>
            <person name="Iwai M."/>
            <person name="Nobusawa T."/>
            <person name="Narise T."/>
            <person name="Kondo S."/>
            <person name="Saito H."/>
            <person name="Sato R."/>
            <person name="Murakawa M."/>
            <person name="Ihara Y."/>
            <person name="Oshima-Yamada Y."/>
            <person name="Ohtaka K."/>
            <person name="Satoh M."/>
            <person name="Sonobe K."/>
            <person name="Ishii M."/>
            <person name="Ohtani R."/>
            <person name="Kanamori-Sato M."/>
            <person name="Honoki R."/>
            <person name="Miyazaki D."/>
            <person name="Mochizuki H."/>
            <person name="Umetsu J."/>
            <person name="Higashi K."/>
            <person name="Shibata D."/>
            <person name="Kamiya Y."/>
            <person name="Sato N."/>
            <person name="Nakamura Y."/>
            <person name="Tabata S."/>
            <person name="Ida S."/>
            <person name="Kurokawa K."/>
            <person name="Ohta H."/>
        </authorList>
    </citation>
    <scope>NUCLEOTIDE SEQUENCE [LARGE SCALE GENOMIC DNA]</scope>
    <source>
        <strain evidence="4 5">NIES-2285</strain>
    </source>
</reference>
<sequence length="170" mass="18818">MVAHFPGGRGKPICESFCTFEWQVSALDALLEASQDFVVGLFGDAIFCQAHGKRKTLQKKDLDLARRIRGIRNEDNTLPLQAAVEHGLGHKREKVEYDPGKADEKRWKSAKQIEREARERATKDAKRAQKAELQRQTRMAAERAAREAAHGPQGGAETSKQGGKRGKGAA</sequence>
<name>A0A1Y1IC98_KLENI</name>
<comment type="similarity">
    <text evidence="1">Belongs to the histone H3 family.</text>
</comment>
<evidence type="ECO:0000313" key="5">
    <source>
        <dbReference type="Proteomes" id="UP000054558"/>
    </source>
</evidence>
<dbReference type="OrthoDB" id="420022at2759"/>
<accession>A0A1Y1IC98</accession>
<dbReference type="SMART" id="SM00428">
    <property type="entry name" value="H3"/>
    <property type="match status" value="1"/>
</dbReference>